<reference evidence="2" key="1">
    <citation type="journal article" date="2019" name="Environ. Microbiol.">
        <title>Fungal ecological strategies reflected in gene transcription - a case study of two litter decomposers.</title>
        <authorList>
            <person name="Barbi F."/>
            <person name="Kohler A."/>
            <person name="Barry K."/>
            <person name="Baskaran P."/>
            <person name="Daum C."/>
            <person name="Fauchery L."/>
            <person name="Ihrmark K."/>
            <person name="Kuo A."/>
            <person name="LaButti K."/>
            <person name="Lipzen A."/>
            <person name="Morin E."/>
            <person name="Grigoriev I.V."/>
            <person name="Henrissat B."/>
            <person name="Lindahl B."/>
            <person name="Martin F."/>
        </authorList>
    </citation>
    <scope>NUCLEOTIDE SEQUENCE</scope>
    <source>
        <strain evidence="2">JB14</strain>
    </source>
</reference>
<protein>
    <submittedName>
        <fullName evidence="2">Uncharacterized protein</fullName>
    </submittedName>
</protein>
<keyword evidence="3" id="KW-1185">Reference proteome</keyword>
<gene>
    <name evidence="2" type="ORF">BT96DRAFT_1000040</name>
</gene>
<feature type="region of interest" description="Disordered" evidence="1">
    <location>
        <begin position="49"/>
        <end position="150"/>
    </location>
</feature>
<accession>A0A6A4H3G5</accession>
<sequence>MDTHKYHCGICNSFGSNDRTGLRVHQSACRNNIDEFVHHPAEPVLNKWKMKKAENKEQKKRRKNADLSQCDTDDTSVFNDTLDGQMNDIPTQCSNEVHFPEEPPHQTSDPPPAVSASGCPVREKRKTWKLLEMLPKPPEPIPDPPISAAA</sequence>
<proteinExistence type="predicted"/>
<organism evidence="2 3">
    <name type="scientific">Gymnopus androsaceus JB14</name>
    <dbReference type="NCBI Taxonomy" id="1447944"/>
    <lineage>
        <taxon>Eukaryota</taxon>
        <taxon>Fungi</taxon>
        <taxon>Dikarya</taxon>
        <taxon>Basidiomycota</taxon>
        <taxon>Agaricomycotina</taxon>
        <taxon>Agaricomycetes</taxon>
        <taxon>Agaricomycetidae</taxon>
        <taxon>Agaricales</taxon>
        <taxon>Marasmiineae</taxon>
        <taxon>Omphalotaceae</taxon>
        <taxon>Gymnopus</taxon>
    </lineage>
</organism>
<evidence type="ECO:0000256" key="1">
    <source>
        <dbReference type="SAM" id="MobiDB-lite"/>
    </source>
</evidence>
<dbReference type="AlphaFoldDB" id="A0A6A4H3G5"/>
<feature type="compositionally biased region" description="Polar residues" evidence="1">
    <location>
        <begin position="66"/>
        <end position="95"/>
    </location>
</feature>
<evidence type="ECO:0000313" key="3">
    <source>
        <dbReference type="Proteomes" id="UP000799118"/>
    </source>
</evidence>
<feature type="compositionally biased region" description="Pro residues" evidence="1">
    <location>
        <begin position="135"/>
        <end position="150"/>
    </location>
</feature>
<evidence type="ECO:0000313" key="2">
    <source>
        <dbReference type="EMBL" id="KAE9392739.1"/>
    </source>
</evidence>
<dbReference type="Proteomes" id="UP000799118">
    <property type="component" value="Unassembled WGS sequence"/>
</dbReference>
<dbReference type="EMBL" id="ML769588">
    <property type="protein sequence ID" value="KAE9392739.1"/>
    <property type="molecule type" value="Genomic_DNA"/>
</dbReference>
<name>A0A6A4H3G5_9AGAR</name>